<evidence type="ECO:0000313" key="3">
    <source>
        <dbReference type="EMBL" id="CAK0887766.1"/>
    </source>
</evidence>
<organism evidence="3 4">
    <name type="scientific">Prorocentrum cordatum</name>
    <dbReference type="NCBI Taxonomy" id="2364126"/>
    <lineage>
        <taxon>Eukaryota</taxon>
        <taxon>Sar</taxon>
        <taxon>Alveolata</taxon>
        <taxon>Dinophyceae</taxon>
        <taxon>Prorocentrales</taxon>
        <taxon>Prorocentraceae</taxon>
        <taxon>Prorocentrum</taxon>
    </lineage>
</organism>
<dbReference type="EMBL" id="CAUYUJ010018983">
    <property type="protein sequence ID" value="CAK0887766.1"/>
    <property type="molecule type" value="Genomic_DNA"/>
</dbReference>
<name>A0ABN9WQF1_9DINO</name>
<evidence type="ECO:0000256" key="1">
    <source>
        <dbReference type="SAM" id="MobiDB-lite"/>
    </source>
</evidence>
<evidence type="ECO:0008006" key="5">
    <source>
        <dbReference type="Google" id="ProtNLM"/>
    </source>
</evidence>
<evidence type="ECO:0000256" key="2">
    <source>
        <dbReference type="SAM" id="SignalP"/>
    </source>
</evidence>
<sequence>MAAVRSVAAGALLLVPLAVLAAVHGQLEGWALYSEEEVLDANVMHPIFNSQEHYVEAYWKPAMKQRERLDALTHVIHQAARALTEVGLSPFLESSALIGWMRHDGQIPWEIDGDLGISAAECRAANATKARLERVVDSQLEVLKFACSCEEDCEGDNKRMAGRFTHRQTGVCIDVFAYGPVKQPQEWQRAPRYAGTEWWERVDDHAGYTFPRDALLPLQQGSFVGSPILLPARPREFLSWEYGSCLDAHVWPWGLLLYTPALWTAHLASAVQGLALVSGPSTSRSWLHLLLLGLYASTVHALLQGGVALLVRALGVLCEAAAVAVQPRICADGVLEPPAIVGVRCGGDTAGRSWPRWRSWPSGSGRASGSSPARSTTSTSGRAARSCGRYACWGGAGTSAAELVGSLRHGRRSLGCPAVLRR</sequence>
<keyword evidence="4" id="KW-1185">Reference proteome</keyword>
<feature type="signal peptide" evidence="2">
    <location>
        <begin position="1"/>
        <end position="25"/>
    </location>
</feature>
<reference evidence="3" key="1">
    <citation type="submission" date="2023-10" db="EMBL/GenBank/DDBJ databases">
        <authorList>
            <person name="Chen Y."/>
            <person name="Shah S."/>
            <person name="Dougan E. K."/>
            <person name="Thang M."/>
            <person name="Chan C."/>
        </authorList>
    </citation>
    <scope>NUCLEOTIDE SEQUENCE [LARGE SCALE GENOMIC DNA]</scope>
</reference>
<proteinExistence type="predicted"/>
<comment type="caution">
    <text evidence="3">The sequence shown here is derived from an EMBL/GenBank/DDBJ whole genome shotgun (WGS) entry which is preliminary data.</text>
</comment>
<feature type="chain" id="PRO_5045705799" description="Mannosyltransferase" evidence="2">
    <location>
        <begin position="26"/>
        <end position="422"/>
    </location>
</feature>
<dbReference type="PANTHER" id="PTHR43404">
    <property type="entry name" value="LIPOPOLYSACCHARIDE CHOLINEPHOSPHOTRANSFERASE LICD"/>
    <property type="match status" value="1"/>
</dbReference>
<feature type="region of interest" description="Disordered" evidence="1">
    <location>
        <begin position="354"/>
        <end position="381"/>
    </location>
</feature>
<gene>
    <name evidence="3" type="ORF">PCOR1329_LOCUS68736</name>
</gene>
<dbReference type="InterPro" id="IPR052942">
    <property type="entry name" value="LPS_cholinephosphotransferase"/>
</dbReference>
<protein>
    <recommendedName>
        <fullName evidence="5">Mannosyltransferase</fullName>
    </recommendedName>
</protein>
<keyword evidence="2" id="KW-0732">Signal</keyword>
<accession>A0ABN9WQF1</accession>
<dbReference type="PANTHER" id="PTHR43404:SF1">
    <property type="entry name" value="MNN4P"/>
    <property type="match status" value="1"/>
</dbReference>
<dbReference type="Proteomes" id="UP001189429">
    <property type="component" value="Unassembled WGS sequence"/>
</dbReference>
<evidence type="ECO:0000313" key="4">
    <source>
        <dbReference type="Proteomes" id="UP001189429"/>
    </source>
</evidence>